<accession>A0ABV8AKV2</accession>
<protein>
    <submittedName>
        <fullName evidence="1">O-methyltransferase</fullName>
        <ecNumber evidence="1">2.1.1.-</ecNumber>
    </submittedName>
</protein>
<keyword evidence="1" id="KW-0489">Methyltransferase</keyword>
<comment type="caution">
    <text evidence="1">The sequence shown here is derived from an EMBL/GenBank/DDBJ whole genome shotgun (WGS) entry which is preliminary data.</text>
</comment>
<organism evidence="1 2">
    <name type="scientific">Winogradskyella maritima</name>
    <dbReference type="NCBI Taxonomy" id="1517766"/>
    <lineage>
        <taxon>Bacteria</taxon>
        <taxon>Pseudomonadati</taxon>
        <taxon>Bacteroidota</taxon>
        <taxon>Flavobacteriia</taxon>
        <taxon>Flavobacteriales</taxon>
        <taxon>Flavobacteriaceae</taxon>
        <taxon>Winogradskyella</taxon>
    </lineage>
</organism>
<dbReference type="Proteomes" id="UP001595812">
    <property type="component" value="Unassembled WGS sequence"/>
</dbReference>
<dbReference type="RefSeq" id="WP_386099249.1">
    <property type="nucleotide sequence ID" value="NZ_JBHSAT010000004.1"/>
</dbReference>
<reference evidence="2" key="1">
    <citation type="journal article" date="2019" name="Int. J. Syst. Evol. Microbiol.">
        <title>The Global Catalogue of Microorganisms (GCM) 10K type strain sequencing project: providing services to taxonomists for standard genome sequencing and annotation.</title>
        <authorList>
            <consortium name="The Broad Institute Genomics Platform"/>
            <consortium name="The Broad Institute Genome Sequencing Center for Infectious Disease"/>
            <person name="Wu L."/>
            <person name="Ma J."/>
        </authorList>
    </citation>
    <scope>NUCLEOTIDE SEQUENCE [LARGE SCALE GENOMIC DNA]</scope>
    <source>
        <strain evidence="2">CECT 8979</strain>
    </source>
</reference>
<dbReference type="GO" id="GO:0032259">
    <property type="term" value="P:methylation"/>
    <property type="evidence" value="ECO:0007669"/>
    <property type="project" value="UniProtKB-KW"/>
</dbReference>
<keyword evidence="2" id="KW-1185">Reference proteome</keyword>
<name>A0ABV8AKV2_9FLAO</name>
<dbReference type="InterPro" id="IPR029063">
    <property type="entry name" value="SAM-dependent_MTases_sf"/>
</dbReference>
<dbReference type="CDD" id="cd02440">
    <property type="entry name" value="AdoMet_MTases"/>
    <property type="match status" value="1"/>
</dbReference>
<dbReference type="PANTHER" id="PTHR43167">
    <property type="entry name" value="PUTATIVE (AFU_ORTHOLOGUE AFUA_6G01830)-RELATED"/>
    <property type="match status" value="1"/>
</dbReference>
<dbReference type="EMBL" id="JBHSAT010000004">
    <property type="protein sequence ID" value="MFC3877274.1"/>
    <property type="molecule type" value="Genomic_DNA"/>
</dbReference>
<dbReference type="Pfam" id="PF13578">
    <property type="entry name" value="Methyltransf_24"/>
    <property type="match status" value="1"/>
</dbReference>
<dbReference type="SUPFAM" id="SSF53335">
    <property type="entry name" value="S-adenosyl-L-methionine-dependent methyltransferases"/>
    <property type="match status" value="1"/>
</dbReference>
<dbReference type="EC" id="2.1.1.-" evidence="1"/>
<sequence>MYQILSYIKFLIKSTNQHGVHSPFVYDFVTKCLYDKTTYKAYTSISEYRDYLKSSDTILNVTDLGAGSKRLPTTKRHVKRMVRQSSSSIRQAKLLYCVSKYFKIKSALELGTSLGMATHAMSLGMPGNNLITIDGCPNTSDFAKATHKVFGIDSVTFLKGDFTSLIPTLQNDTFDLVFFDGHHQKQATLNYFEKLLPKAHNNSVFIFDDIYWSKGMTEAWEQIKKHPQVRVTVDTFHLGFIFFRQEQQKEHFRIRS</sequence>
<dbReference type="PANTHER" id="PTHR43167:SF1">
    <property type="entry name" value="PUTATIVE (AFU_ORTHOLOGUE AFUA_6G01830)-RELATED"/>
    <property type="match status" value="1"/>
</dbReference>
<dbReference type="GO" id="GO:0008168">
    <property type="term" value="F:methyltransferase activity"/>
    <property type="evidence" value="ECO:0007669"/>
    <property type="project" value="UniProtKB-KW"/>
</dbReference>
<gene>
    <name evidence="1" type="ORF">ACFOSX_08530</name>
</gene>
<dbReference type="Gene3D" id="3.40.50.150">
    <property type="entry name" value="Vaccinia Virus protein VP39"/>
    <property type="match status" value="1"/>
</dbReference>
<keyword evidence="1" id="KW-0808">Transferase</keyword>
<proteinExistence type="predicted"/>
<evidence type="ECO:0000313" key="1">
    <source>
        <dbReference type="EMBL" id="MFC3877274.1"/>
    </source>
</evidence>
<evidence type="ECO:0000313" key="2">
    <source>
        <dbReference type="Proteomes" id="UP001595812"/>
    </source>
</evidence>